<feature type="domain" description="Calcineurin-like phosphoesterase" evidence="6">
    <location>
        <begin position="72"/>
        <end position="234"/>
    </location>
</feature>
<evidence type="ECO:0000259" key="6">
    <source>
        <dbReference type="Pfam" id="PF00149"/>
    </source>
</evidence>
<keyword evidence="8" id="KW-1185">Reference proteome</keyword>
<evidence type="ECO:0000313" key="8">
    <source>
        <dbReference type="Proteomes" id="UP000316882"/>
    </source>
</evidence>
<comment type="caution">
    <text evidence="7">The sequence shown here is derived from an EMBL/GenBank/DDBJ whole genome shotgun (WGS) entry which is preliminary data.</text>
</comment>
<dbReference type="AlphaFoldDB" id="A0A4Y3PB48"/>
<sequence>MATSERKLVNDPKLVTVSRRTFLQRSMKWLGGLIGVGLAAGTYGYAWERTWLQIERMTLRLPRLPDAFSGCKLIQFSDAHLGHYFKPEQLQGIVDLIMREQPDIICFTGDIVDEETRPFFAAIPILAQLQAPMGKFAVLGNHDYRAGQQHGIRQGWISAGFAVLDNRNVAIRQKADTLYIAGIDDALNGVPDLPKALIGIPEGSSVILLAHEPDVADEAALYPIDLQLSGHSHGGQVRLPFVGHVLTPKLANKYVNGLYLAGESEMQVYVNRGLGTTILPVRFLCRPELTVLTLHQ</sequence>
<evidence type="ECO:0000256" key="1">
    <source>
        <dbReference type="ARBA" id="ARBA00001968"/>
    </source>
</evidence>
<dbReference type="GO" id="GO:0016020">
    <property type="term" value="C:membrane"/>
    <property type="evidence" value="ECO:0007669"/>
    <property type="project" value="GOC"/>
</dbReference>
<dbReference type="InterPro" id="IPR004843">
    <property type="entry name" value="Calcineurin-like_PHP"/>
</dbReference>
<keyword evidence="5" id="KW-0812">Transmembrane</keyword>
<dbReference type="STRING" id="54914.AV540_04715"/>
<organism evidence="7 8">
    <name type="scientific">Brevibacillus parabrevis</name>
    <dbReference type="NCBI Taxonomy" id="54914"/>
    <lineage>
        <taxon>Bacteria</taxon>
        <taxon>Bacillati</taxon>
        <taxon>Bacillota</taxon>
        <taxon>Bacilli</taxon>
        <taxon>Bacillales</taxon>
        <taxon>Paenibacillaceae</taxon>
        <taxon>Brevibacillus</taxon>
    </lineage>
</organism>
<dbReference type="PANTHER" id="PTHR31302">
    <property type="entry name" value="TRANSMEMBRANE PROTEIN WITH METALLOPHOSPHOESTERASE DOMAIN-RELATED"/>
    <property type="match status" value="1"/>
</dbReference>
<keyword evidence="5" id="KW-0472">Membrane</keyword>
<proteinExistence type="inferred from homology"/>
<dbReference type="CDD" id="cd07385">
    <property type="entry name" value="MPP_YkuE_C"/>
    <property type="match status" value="1"/>
</dbReference>
<dbReference type="GO" id="GO:0008758">
    <property type="term" value="F:UDP-2,3-diacylglucosamine hydrolase activity"/>
    <property type="evidence" value="ECO:0007669"/>
    <property type="project" value="TreeGrafter"/>
</dbReference>
<name>A0A4Y3PB48_BREPA</name>
<reference evidence="7 8" key="1">
    <citation type="submission" date="2019-06" db="EMBL/GenBank/DDBJ databases">
        <title>Whole genome shotgun sequence of Brevibacillus parabrevis NBRC 12334.</title>
        <authorList>
            <person name="Hosoyama A."/>
            <person name="Uohara A."/>
            <person name="Ohji S."/>
            <person name="Ichikawa N."/>
        </authorList>
    </citation>
    <scope>NUCLEOTIDE SEQUENCE [LARGE SCALE GENOMIC DNA]</scope>
    <source>
        <strain evidence="7 8">NBRC 12334</strain>
    </source>
</reference>
<accession>A0A4Y3PB48</accession>
<keyword evidence="5" id="KW-1133">Transmembrane helix</keyword>
<dbReference type="FunFam" id="3.60.21.10:FF:000028">
    <property type="entry name" value="Putative metallophosphoesterase"/>
    <property type="match status" value="1"/>
</dbReference>
<evidence type="ECO:0000256" key="2">
    <source>
        <dbReference type="ARBA" id="ARBA00022723"/>
    </source>
</evidence>
<dbReference type="Gene3D" id="3.60.21.10">
    <property type="match status" value="1"/>
</dbReference>
<keyword evidence="3" id="KW-0378">Hydrolase</keyword>
<comment type="cofactor">
    <cofactor evidence="1">
        <name>a divalent metal cation</name>
        <dbReference type="ChEBI" id="CHEBI:60240"/>
    </cofactor>
</comment>
<dbReference type="Pfam" id="PF00149">
    <property type="entry name" value="Metallophos"/>
    <property type="match status" value="1"/>
</dbReference>
<evidence type="ECO:0000256" key="5">
    <source>
        <dbReference type="SAM" id="Phobius"/>
    </source>
</evidence>
<feature type="transmembrane region" description="Helical" evidence="5">
    <location>
        <begin position="29"/>
        <end position="47"/>
    </location>
</feature>
<dbReference type="InterPro" id="IPR029052">
    <property type="entry name" value="Metallo-depent_PP-like"/>
</dbReference>
<evidence type="ECO:0000256" key="3">
    <source>
        <dbReference type="ARBA" id="ARBA00022801"/>
    </source>
</evidence>
<dbReference type="SUPFAM" id="SSF56300">
    <property type="entry name" value="Metallo-dependent phosphatases"/>
    <property type="match status" value="1"/>
</dbReference>
<dbReference type="Proteomes" id="UP000316882">
    <property type="component" value="Unassembled WGS sequence"/>
</dbReference>
<dbReference type="PANTHER" id="PTHR31302:SF25">
    <property type="entry name" value="PHOSPHOESTERASE"/>
    <property type="match status" value="1"/>
</dbReference>
<dbReference type="GO" id="GO:0046872">
    <property type="term" value="F:metal ion binding"/>
    <property type="evidence" value="ECO:0007669"/>
    <property type="project" value="UniProtKB-KW"/>
</dbReference>
<dbReference type="InterPro" id="IPR051158">
    <property type="entry name" value="Metallophosphoesterase_sf"/>
</dbReference>
<evidence type="ECO:0000256" key="4">
    <source>
        <dbReference type="ARBA" id="ARBA00061089"/>
    </source>
</evidence>
<dbReference type="RefSeq" id="WP_122965857.1">
    <property type="nucleotide sequence ID" value="NZ_BJMH01000004.1"/>
</dbReference>
<keyword evidence="2" id="KW-0479">Metal-binding</keyword>
<dbReference type="GO" id="GO:0009245">
    <property type="term" value="P:lipid A biosynthetic process"/>
    <property type="evidence" value="ECO:0007669"/>
    <property type="project" value="TreeGrafter"/>
</dbReference>
<gene>
    <name evidence="7" type="ORF">BPA01_12220</name>
</gene>
<dbReference type="EMBL" id="BJMH01000004">
    <property type="protein sequence ID" value="GEB31642.1"/>
    <property type="molecule type" value="Genomic_DNA"/>
</dbReference>
<protein>
    <submittedName>
        <fullName evidence="7">Metallophosphoesterase</fullName>
    </submittedName>
</protein>
<evidence type="ECO:0000313" key="7">
    <source>
        <dbReference type="EMBL" id="GEB31642.1"/>
    </source>
</evidence>
<comment type="similarity">
    <text evidence="4">Belongs to the metallophosphoesterase superfamily.</text>
</comment>